<feature type="compositionally biased region" description="Polar residues" evidence="3">
    <location>
        <begin position="27"/>
        <end position="44"/>
    </location>
</feature>
<feature type="region of interest" description="Disordered" evidence="3">
    <location>
        <begin position="27"/>
        <end position="148"/>
    </location>
</feature>
<name>A0AAE1TQ24_9EUCA</name>
<dbReference type="AlphaFoldDB" id="A0AAE1TQ24"/>
<proteinExistence type="predicted"/>
<evidence type="ECO:0000256" key="3">
    <source>
        <dbReference type="SAM" id="MobiDB-lite"/>
    </source>
</evidence>
<evidence type="ECO:0000313" key="4">
    <source>
        <dbReference type="EMBL" id="KAK4291349.1"/>
    </source>
</evidence>
<dbReference type="PANTHER" id="PTHR36489:SF2">
    <property type="entry name" value="APPLE DOMAIN-CONTAINING PROTEIN"/>
    <property type="match status" value="1"/>
</dbReference>
<evidence type="ECO:0000256" key="2">
    <source>
        <dbReference type="ARBA" id="ARBA00022737"/>
    </source>
</evidence>
<comment type="caution">
    <text evidence="4">The sequence shown here is derived from an EMBL/GenBank/DDBJ whole genome shotgun (WGS) entry which is preliminary data.</text>
</comment>
<dbReference type="PRINTS" id="PR01217">
    <property type="entry name" value="PRICHEXTENSN"/>
</dbReference>
<keyword evidence="2" id="KW-0677">Repeat</keyword>
<organism evidence="4 5">
    <name type="scientific">Petrolisthes manimaculis</name>
    <dbReference type="NCBI Taxonomy" id="1843537"/>
    <lineage>
        <taxon>Eukaryota</taxon>
        <taxon>Metazoa</taxon>
        <taxon>Ecdysozoa</taxon>
        <taxon>Arthropoda</taxon>
        <taxon>Crustacea</taxon>
        <taxon>Multicrustacea</taxon>
        <taxon>Malacostraca</taxon>
        <taxon>Eumalacostraca</taxon>
        <taxon>Eucarida</taxon>
        <taxon>Decapoda</taxon>
        <taxon>Pleocyemata</taxon>
        <taxon>Anomura</taxon>
        <taxon>Galatheoidea</taxon>
        <taxon>Porcellanidae</taxon>
        <taxon>Petrolisthes</taxon>
    </lineage>
</organism>
<evidence type="ECO:0000313" key="5">
    <source>
        <dbReference type="Proteomes" id="UP001292094"/>
    </source>
</evidence>
<accession>A0AAE1TQ24</accession>
<keyword evidence="1" id="KW-0732">Signal</keyword>
<dbReference type="PANTHER" id="PTHR36489">
    <property type="entry name" value="PROTEIN-COUPLED RECEPTOR GPR1, PUTATIVE-RELATED"/>
    <property type="match status" value="1"/>
</dbReference>
<sequence>MKLDSRSIFQVPSSLSSQMLTKPLMSVSQPTYQPTNPLTYQPTHLPTNQPTYQPTNPLTNQPTHLPTNQPTYQPTNPLTNQPTHLPTNQPTYQPTNPLTNQPTHLPTNQPTYQPTNPLTNSSQSVIQPTQLPPRKSESASTYTPDNYDIPPPPLTVTFIMANLDHKLPL</sequence>
<evidence type="ECO:0000256" key="1">
    <source>
        <dbReference type="ARBA" id="ARBA00022729"/>
    </source>
</evidence>
<dbReference type="Pfam" id="PF04886">
    <property type="entry name" value="PT"/>
    <property type="match status" value="1"/>
</dbReference>
<dbReference type="EMBL" id="JAWZYT010005180">
    <property type="protein sequence ID" value="KAK4291349.1"/>
    <property type="molecule type" value="Genomic_DNA"/>
</dbReference>
<keyword evidence="5" id="KW-1185">Reference proteome</keyword>
<dbReference type="Proteomes" id="UP001292094">
    <property type="component" value="Unassembled WGS sequence"/>
</dbReference>
<protein>
    <submittedName>
        <fullName evidence="4">Uncharacterized protein</fullName>
    </submittedName>
</protein>
<gene>
    <name evidence="4" type="ORF">Pmani_035818</name>
</gene>
<feature type="compositionally biased region" description="Low complexity" evidence="3">
    <location>
        <begin position="45"/>
        <end position="120"/>
    </location>
</feature>
<reference evidence="4" key="1">
    <citation type="submission" date="2023-11" db="EMBL/GenBank/DDBJ databases">
        <title>Genome assemblies of two species of porcelain crab, Petrolisthes cinctipes and Petrolisthes manimaculis (Anomura: Porcellanidae).</title>
        <authorList>
            <person name="Angst P."/>
        </authorList>
    </citation>
    <scope>NUCLEOTIDE SEQUENCE</scope>
    <source>
        <strain evidence="4">PB745_02</strain>
        <tissue evidence="4">Gill</tissue>
    </source>
</reference>
<dbReference type="InterPro" id="IPR006970">
    <property type="entry name" value="PT"/>
</dbReference>